<feature type="domain" description="Amidohydrolase-related" evidence="2">
    <location>
        <begin position="200"/>
        <end position="389"/>
    </location>
</feature>
<dbReference type="Proteomes" id="UP000614811">
    <property type="component" value="Unassembled WGS sequence"/>
</dbReference>
<dbReference type="Pfam" id="PF04909">
    <property type="entry name" value="Amidohydro_2"/>
    <property type="match status" value="1"/>
</dbReference>
<comment type="caution">
    <text evidence="3">The sequence shown here is derived from an EMBL/GenBank/DDBJ whole genome shotgun (WGS) entry which is preliminary data.</text>
</comment>
<name>A0A918RXZ6_9GAMM</name>
<protein>
    <recommendedName>
        <fullName evidence="2">Amidohydrolase-related domain-containing protein</fullName>
    </recommendedName>
</protein>
<accession>A0A918RXZ6</accession>
<evidence type="ECO:0000256" key="1">
    <source>
        <dbReference type="ARBA" id="ARBA00023239"/>
    </source>
</evidence>
<dbReference type="AlphaFoldDB" id="A0A918RXZ6"/>
<evidence type="ECO:0000313" key="3">
    <source>
        <dbReference type="EMBL" id="GHA13235.1"/>
    </source>
</evidence>
<proteinExistence type="predicted"/>
<dbReference type="GO" id="GO:0016787">
    <property type="term" value="F:hydrolase activity"/>
    <property type="evidence" value="ECO:0007669"/>
    <property type="project" value="InterPro"/>
</dbReference>
<dbReference type="PANTHER" id="PTHR21240">
    <property type="entry name" value="2-AMINO-3-CARBOXYLMUCONATE-6-SEMIALDEHYDE DECARBOXYLASE"/>
    <property type="match status" value="1"/>
</dbReference>
<dbReference type="CDD" id="cd01292">
    <property type="entry name" value="metallo-dependent_hydrolases"/>
    <property type="match status" value="1"/>
</dbReference>
<evidence type="ECO:0000259" key="2">
    <source>
        <dbReference type="Pfam" id="PF04909"/>
    </source>
</evidence>
<keyword evidence="4" id="KW-1185">Reference proteome</keyword>
<dbReference type="PANTHER" id="PTHR21240:SF19">
    <property type="entry name" value="CATALYTIC_ HYDROLASE"/>
    <property type="match status" value="1"/>
</dbReference>
<dbReference type="InterPro" id="IPR032465">
    <property type="entry name" value="ACMSD"/>
</dbReference>
<dbReference type="EMBL" id="BMXA01000004">
    <property type="protein sequence ID" value="GHA13235.1"/>
    <property type="molecule type" value="Genomic_DNA"/>
</dbReference>
<gene>
    <name evidence="3" type="ORF">GCM10008090_23700</name>
</gene>
<dbReference type="InterPro" id="IPR006680">
    <property type="entry name" value="Amidohydro-rel"/>
</dbReference>
<organism evidence="3 4">
    <name type="scientific">Arenicella chitinivorans</name>
    <dbReference type="NCBI Taxonomy" id="1329800"/>
    <lineage>
        <taxon>Bacteria</taxon>
        <taxon>Pseudomonadati</taxon>
        <taxon>Pseudomonadota</taxon>
        <taxon>Gammaproteobacteria</taxon>
        <taxon>Arenicellales</taxon>
        <taxon>Arenicellaceae</taxon>
        <taxon>Arenicella</taxon>
    </lineage>
</organism>
<dbReference type="InterPro" id="IPR032466">
    <property type="entry name" value="Metal_Hydrolase"/>
</dbReference>
<keyword evidence="1" id="KW-0456">Lyase</keyword>
<reference evidence="3" key="2">
    <citation type="submission" date="2020-09" db="EMBL/GenBank/DDBJ databases">
        <authorList>
            <person name="Sun Q."/>
            <person name="Kim S."/>
        </authorList>
    </citation>
    <scope>NUCLEOTIDE SEQUENCE</scope>
    <source>
        <strain evidence="3">KCTC 12711</strain>
    </source>
</reference>
<evidence type="ECO:0000313" key="4">
    <source>
        <dbReference type="Proteomes" id="UP000614811"/>
    </source>
</evidence>
<dbReference type="Gene3D" id="3.20.20.140">
    <property type="entry name" value="Metal-dependent hydrolases"/>
    <property type="match status" value="1"/>
</dbReference>
<sequence length="396" mass="44735">MATSGAAWLSGCTEELPPERYTTADQAKLSTQQQRDLELSGSSRFGVHRYQGYRGLAKLPWFDLDAQNNLICSDERVPHAIDIHCHLGMSVLFRPYLDLNRPWPRVEHLLDCDHPKQPCELDLDVYANGNFSPQALEQLHSEIRAQGLWGSRAARTQTIPNLIAEMDRMRVDQAILLPIKVGLWFGDNLTEQWRRSVLKAEMEHRLRVGFSVNPHASSCLQDFDAEVARGGRVVKLHPTVQRFFPDDPKAMAIYQRARELGVIVFFHGGRAGIEPVDNQPYALPRHYTAALSEFPEVQFILGHAGARDHQDMLAMALRHSNAWIGIHGQSLRNLDTMINLTGGRQLLFGTDWPFYHIGMSLAKVLIVTDSESRLAVRHAILRGNATRLFSHISKMA</sequence>
<dbReference type="SUPFAM" id="SSF51556">
    <property type="entry name" value="Metallo-dependent hydrolases"/>
    <property type="match status" value="1"/>
</dbReference>
<reference evidence="3" key="1">
    <citation type="journal article" date="2014" name="Int. J. Syst. Evol. Microbiol.">
        <title>Complete genome sequence of Corynebacterium casei LMG S-19264T (=DSM 44701T), isolated from a smear-ripened cheese.</title>
        <authorList>
            <consortium name="US DOE Joint Genome Institute (JGI-PGF)"/>
            <person name="Walter F."/>
            <person name="Albersmeier A."/>
            <person name="Kalinowski J."/>
            <person name="Ruckert C."/>
        </authorList>
    </citation>
    <scope>NUCLEOTIDE SEQUENCE</scope>
    <source>
        <strain evidence="3">KCTC 12711</strain>
    </source>
</reference>
<dbReference type="GO" id="GO:0016831">
    <property type="term" value="F:carboxy-lyase activity"/>
    <property type="evidence" value="ECO:0007669"/>
    <property type="project" value="InterPro"/>
</dbReference>